<dbReference type="EMBL" id="RPOK01000002">
    <property type="protein sequence ID" value="RPJ67028.1"/>
    <property type="molecule type" value="Genomic_DNA"/>
</dbReference>
<feature type="compositionally biased region" description="Acidic residues" evidence="10">
    <location>
        <begin position="349"/>
        <end position="367"/>
    </location>
</feature>
<comment type="similarity">
    <text evidence="8 9">Belongs to the TonB-dependent receptor family.</text>
</comment>
<evidence type="ECO:0000256" key="1">
    <source>
        <dbReference type="ARBA" id="ARBA00004571"/>
    </source>
</evidence>
<evidence type="ECO:0000256" key="4">
    <source>
        <dbReference type="ARBA" id="ARBA00022692"/>
    </source>
</evidence>
<proteinExistence type="inferred from homology"/>
<feature type="domain" description="TonB-dependent receptor-like beta-barrel" evidence="12">
    <location>
        <begin position="372"/>
        <end position="802"/>
    </location>
</feature>
<feature type="domain" description="TonB-dependent receptor plug" evidence="13">
    <location>
        <begin position="119"/>
        <end position="222"/>
    </location>
</feature>
<feature type="region of interest" description="Disordered" evidence="10">
    <location>
        <begin position="650"/>
        <end position="682"/>
    </location>
</feature>
<feature type="chain" id="PRO_5018105392" evidence="11">
    <location>
        <begin position="23"/>
        <end position="833"/>
    </location>
</feature>
<dbReference type="Pfam" id="PF00593">
    <property type="entry name" value="TonB_dep_Rec_b-barrel"/>
    <property type="match status" value="1"/>
</dbReference>
<dbReference type="OrthoDB" id="9795928at2"/>
<accession>A0A3N5ZBL4</accession>
<feature type="region of interest" description="Disordered" evidence="10">
    <location>
        <begin position="494"/>
        <end position="524"/>
    </location>
</feature>
<dbReference type="RefSeq" id="WP_124026933.1">
    <property type="nucleotide sequence ID" value="NZ_JBHRSN010000015.1"/>
</dbReference>
<dbReference type="Gene3D" id="2.170.130.10">
    <property type="entry name" value="TonB-dependent receptor, plug domain"/>
    <property type="match status" value="1"/>
</dbReference>
<dbReference type="InterPro" id="IPR037066">
    <property type="entry name" value="Plug_dom_sf"/>
</dbReference>
<dbReference type="InterPro" id="IPR039426">
    <property type="entry name" value="TonB-dep_rcpt-like"/>
</dbReference>
<evidence type="ECO:0000256" key="10">
    <source>
        <dbReference type="SAM" id="MobiDB-lite"/>
    </source>
</evidence>
<keyword evidence="7 8" id="KW-0998">Cell outer membrane</keyword>
<dbReference type="SUPFAM" id="SSF56935">
    <property type="entry name" value="Porins"/>
    <property type="match status" value="1"/>
</dbReference>
<dbReference type="InterPro" id="IPR000531">
    <property type="entry name" value="Beta-barrel_TonB"/>
</dbReference>
<evidence type="ECO:0000256" key="5">
    <source>
        <dbReference type="ARBA" id="ARBA00023077"/>
    </source>
</evidence>
<dbReference type="Pfam" id="PF07715">
    <property type="entry name" value="Plug"/>
    <property type="match status" value="1"/>
</dbReference>
<keyword evidence="11" id="KW-0732">Signal</keyword>
<dbReference type="Pfam" id="PF13620">
    <property type="entry name" value="CarboxypepD_reg"/>
    <property type="match status" value="1"/>
</dbReference>
<feature type="compositionally biased region" description="Basic and acidic residues" evidence="10">
    <location>
        <begin position="651"/>
        <end position="680"/>
    </location>
</feature>
<dbReference type="Proteomes" id="UP000275281">
    <property type="component" value="Unassembled WGS sequence"/>
</dbReference>
<organism evidence="14 15">
    <name type="scientific">Alteromonas sediminis</name>
    <dbReference type="NCBI Taxonomy" id="2259342"/>
    <lineage>
        <taxon>Bacteria</taxon>
        <taxon>Pseudomonadati</taxon>
        <taxon>Pseudomonadota</taxon>
        <taxon>Gammaproteobacteria</taxon>
        <taxon>Alteromonadales</taxon>
        <taxon>Alteromonadaceae</taxon>
        <taxon>Alteromonas/Salinimonas group</taxon>
        <taxon>Alteromonas</taxon>
    </lineage>
</organism>
<evidence type="ECO:0000256" key="6">
    <source>
        <dbReference type="ARBA" id="ARBA00023136"/>
    </source>
</evidence>
<keyword evidence="4 8" id="KW-0812">Transmembrane</keyword>
<keyword evidence="3 8" id="KW-1134">Transmembrane beta strand</keyword>
<dbReference type="InterPro" id="IPR012910">
    <property type="entry name" value="Plug_dom"/>
</dbReference>
<dbReference type="PANTHER" id="PTHR30069:SF40">
    <property type="entry name" value="TONB-DEPENDENT RECEPTOR NMB0964-RELATED"/>
    <property type="match status" value="1"/>
</dbReference>
<evidence type="ECO:0000256" key="8">
    <source>
        <dbReference type="PROSITE-ProRule" id="PRU01360"/>
    </source>
</evidence>
<dbReference type="SUPFAM" id="SSF49464">
    <property type="entry name" value="Carboxypeptidase regulatory domain-like"/>
    <property type="match status" value="1"/>
</dbReference>
<evidence type="ECO:0000256" key="2">
    <source>
        <dbReference type="ARBA" id="ARBA00022448"/>
    </source>
</evidence>
<evidence type="ECO:0000256" key="3">
    <source>
        <dbReference type="ARBA" id="ARBA00022452"/>
    </source>
</evidence>
<dbReference type="GO" id="GO:0015344">
    <property type="term" value="F:siderophore uptake transmembrane transporter activity"/>
    <property type="evidence" value="ECO:0007669"/>
    <property type="project" value="TreeGrafter"/>
</dbReference>
<evidence type="ECO:0000259" key="13">
    <source>
        <dbReference type="Pfam" id="PF07715"/>
    </source>
</evidence>
<dbReference type="GO" id="GO:0044718">
    <property type="term" value="P:siderophore transmembrane transport"/>
    <property type="evidence" value="ECO:0007669"/>
    <property type="project" value="TreeGrafter"/>
</dbReference>
<comment type="caution">
    <text evidence="14">The sequence shown here is derived from an EMBL/GenBank/DDBJ whole genome shotgun (WGS) entry which is preliminary data.</text>
</comment>
<evidence type="ECO:0000259" key="12">
    <source>
        <dbReference type="Pfam" id="PF00593"/>
    </source>
</evidence>
<protein>
    <submittedName>
        <fullName evidence="14">TonB-dependent receptor</fullName>
    </submittedName>
</protein>
<keyword evidence="14" id="KW-0675">Receptor</keyword>
<evidence type="ECO:0000256" key="11">
    <source>
        <dbReference type="SAM" id="SignalP"/>
    </source>
</evidence>
<feature type="signal peptide" evidence="11">
    <location>
        <begin position="1"/>
        <end position="22"/>
    </location>
</feature>
<gene>
    <name evidence="14" type="ORF">DRW07_05645</name>
</gene>
<evidence type="ECO:0000256" key="7">
    <source>
        <dbReference type="ARBA" id="ARBA00023237"/>
    </source>
</evidence>
<dbReference type="Gene3D" id="2.40.170.20">
    <property type="entry name" value="TonB-dependent receptor, beta-barrel domain"/>
    <property type="match status" value="1"/>
</dbReference>
<keyword evidence="2 8" id="KW-0813">Transport</keyword>
<keyword evidence="6 8" id="KW-0472">Membrane</keyword>
<feature type="region of interest" description="Disordered" evidence="10">
    <location>
        <begin position="335"/>
        <end position="367"/>
    </location>
</feature>
<evidence type="ECO:0000313" key="14">
    <source>
        <dbReference type="EMBL" id="RPJ67028.1"/>
    </source>
</evidence>
<dbReference type="PANTHER" id="PTHR30069">
    <property type="entry name" value="TONB-DEPENDENT OUTER MEMBRANE RECEPTOR"/>
    <property type="match status" value="1"/>
</dbReference>
<dbReference type="AlphaFoldDB" id="A0A3N5ZBL4"/>
<evidence type="ECO:0000256" key="9">
    <source>
        <dbReference type="RuleBase" id="RU003357"/>
    </source>
</evidence>
<dbReference type="InterPro" id="IPR008969">
    <property type="entry name" value="CarboxyPept-like_regulatory"/>
</dbReference>
<dbReference type="GO" id="GO:0009279">
    <property type="term" value="C:cell outer membrane"/>
    <property type="evidence" value="ECO:0007669"/>
    <property type="project" value="UniProtKB-SubCell"/>
</dbReference>
<keyword evidence="15" id="KW-1185">Reference proteome</keyword>
<dbReference type="Gene3D" id="2.60.40.1120">
    <property type="entry name" value="Carboxypeptidase-like, regulatory domain"/>
    <property type="match status" value="1"/>
</dbReference>
<comment type="subcellular location">
    <subcellularLocation>
        <location evidence="1 8">Cell outer membrane</location>
        <topology evidence="1 8">Multi-pass membrane protein</topology>
    </subcellularLocation>
</comment>
<sequence length="833" mass="91596">MKRTLKLSAVATAIALSGIAHAATLSGVVTDISGNPIEGAAVSVHGSAKKALTDNKGRYVIENIQDGHVHVRVHSPRYVRGSQEFDNASGDLTANFVLQPSAIENIIVTANAFDTSVLESVTPVSVLTGDELRKRQATTIGETLKATPGVHNSYFGPVAGNPVIRGNDGPRVKITQNSLDVSDASRVGADHNIGAESANAVQIEVLRGPATLLYGSGAIGGVVNVVDNRVPSDLVDGTEGSAELRHETATGEEFAAINLNTSAGRIGFHFDAFDRTTDDTEIPGFADVDPEEDAMPGVLESSAADTQNITAGISYIGDSGYIGFSVQQLDNLYGIPGGHSHHHGQEHDEHEEDQDEEHDHDEEGEEIVQLDVDNRRYQVEGLWYSPFHNIDNVKLSYGYSDYKHVELEEGVVGTQFANETSELRLTAEHHTINGWHGVMGLHLSQSDFEAVGEEAFYPSSETDMFAVFIIEEKSFDNVTVQLGARYEKNTLSASPFDVPLGHQDGHDDHHDDEDHEEHHDDDHHDEGLTEIVFPELDYQSLSLSAGANWEYAKGYSLAVNLSRSERAPTEEELFSAGTHLATQTFDLGLSFITNEEGEIETRGGKAEEEVATNIDLTWRKFSGDWGFTVTAFYNQVDDYLYQVDTGFTFGGEHEEHDDDHHDEHGDDNHDDGHEDEHGHEGEEEGLPILNFRQSDADLYGFEAEIHYQLSDIWNLQMFADYIRADTDNGDLARIPPLRVGGEVAFSYQGWNGDFGVTWYDDQTNTAEFETATKGYTLIEAGVDYSWYTQNVNWLFFLRGTNLTDKEARVHTSFLADRAPLPGRGFTLGVKATF</sequence>
<name>A0A3N5ZBL4_9ALTE</name>
<keyword evidence="5 9" id="KW-0798">TonB box</keyword>
<reference evidence="14 15" key="1">
    <citation type="submission" date="2018-11" db="EMBL/GenBank/DDBJ databases">
        <authorList>
            <person name="Ye M.-Q."/>
            <person name="Du Z.-J."/>
        </authorList>
    </citation>
    <scope>NUCLEOTIDE SEQUENCE [LARGE SCALE GENOMIC DNA]</scope>
    <source>
        <strain evidence="14 15">U0105</strain>
    </source>
</reference>
<dbReference type="InterPro" id="IPR036942">
    <property type="entry name" value="Beta-barrel_TonB_sf"/>
</dbReference>
<dbReference type="PROSITE" id="PS52016">
    <property type="entry name" value="TONB_DEPENDENT_REC_3"/>
    <property type="match status" value="1"/>
</dbReference>
<evidence type="ECO:0000313" key="15">
    <source>
        <dbReference type="Proteomes" id="UP000275281"/>
    </source>
</evidence>